<comment type="subcellular location">
    <subcellularLocation>
        <location evidence="2">Membrane</location>
    </subcellularLocation>
</comment>
<dbReference type="InterPro" id="IPR003660">
    <property type="entry name" value="HAMP_dom"/>
</dbReference>
<keyword evidence="7" id="KW-0812">Transmembrane</keyword>
<name>A0A6J4UVL5_9BACT</name>
<feature type="transmembrane region" description="Helical" evidence="7">
    <location>
        <begin position="209"/>
        <end position="227"/>
    </location>
</feature>
<dbReference type="GO" id="GO:0000155">
    <property type="term" value="F:phosphorelay sensor kinase activity"/>
    <property type="evidence" value="ECO:0007669"/>
    <property type="project" value="InterPro"/>
</dbReference>
<proteinExistence type="predicted"/>
<dbReference type="AlphaFoldDB" id="A0A6J4UVL5"/>
<dbReference type="Gene3D" id="6.10.340.10">
    <property type="match status" value="1"/>
</dbReference>
<organism evidence="10">
    <name type="scientific">uncultured Thermomicrobiales bacterium</name>
    <dbReference type="NCBI Taxonomy" id="1645740"/>
    <lineage>
        <taxon>Bacteria</taxon>
        <taxon>Pseudomonadati</taxon>
        <taxon>Thermomicrobiota</taxon>
        <taxon>Thermomicrobia</taxon>
        <taxon>Thermomicrobiales</taxon>
        <taxon>environmental samples</taxon>
    </lineage>
</organism>
<dbReference type="InterPro" id="IPR003661">
    <property type="entry name" value="HisK_dim/P_dom"/>
</dbReference>
<dbReference type="PANTHER" id="PTHR43547:SF2">
    <property type="entry name" value="HYBRID SIGNAL TRANSDUCTION HISTIDINE KINASE C"/>
    <property type="match status" value="1"/>
</dbReference>
<evidence type="ECO:0000256" key="3">
    <source>
        <dbReference type="ARBA" id="ARBA00012438"/>
    </source>
</evidence>
<dbReference type="CDD" id="cd00075">
    <property type="entry name" value="HATPase"/>
    <property type="match status" value="1"/>
</dbReference>
<dbReference type="EC" id="2.7.13.3" evidence="3"/>
<dbReference type="Pfam" id="PF02518">
    <property type="entry name" value="HATPase_c"/>
    <property type="match status" value="1"/>
</dbReference>
<evidence type="ECO:0000256" key="6">
    <source>
        <dbReference type="ARBA" id="ARBA00022777"/>
    </source>
</evidence>
<dbReference type="PROSITE" id="PS50885">
    <property type="entry name" value="HAMP"/>
    <property type="match status" value="1"/>
</dbReference>
<dbReference type="InterPro" id="IPR005467">
    <property type="entry name" value="His_kinase_dom"/>
</dbReference>
<dbReference type="PRINTS" id="PR00344">
    <property type="entry name" value="BCTRLSENSOR"/>
</dbReference>
<protein>
    <recommendedName>
        <fullName evidence="3">histidine kinase</fullName>
        <ecNumber evidence="3">2.7.13.3</ecNumber>
    </recommendedName>
</protein>
<evidence type="ECO:0000256" key="4">
    <source>
        <dbReference type="ARBA" id="ARBA00022553"/>
    </source>
</evidence>
<dbReference type="InterPro" id="IPR004358">
    <property type="entry name" value="Sig_transdc_His_kin-like_C"/>
</dbReference>
<gene>
    <name evidence="10" type="ORF">AVDCRST_MAG87-1593</name>
</gene>
<reference evidence="10" key="1">
    <citation type="submission" date="2020-02" db="EMBL/GenBank/DDBJ databases">
        <authorList>
            <person name="Meier V. D."/>
        </authorList>
    </citation>
    <scope>NUCLEOTIDE SEQUENCE</scope>
    <source>
        <strain evidence="10">AVDCRST_MAG87</strain>
    </source>
</reference>
<dbReference type="SUPFAM" id="SSF158472">
    <property type="entry name" value="HAMP domain-like"/>
    <property type="match status" value="1"/>
</dbReference>
<dbReference type="CDD" id="cd06225">
    <property type="entry name" value="HAMP"/>
    <property type="match status" value="1"/>
</dbReference>
<keyword evidence="4" id="KW-0597">Phosphoprotein</keyword>
<evidence type="ECO:0000256" key="1">
    <source>
        <dbReference type="ARBA" id="ARBA00000085"/>
    </source>
</evidence>
<dbReference type="InterPro" id="IPR036097">
    <property type="entry name" value="HisK_dim/P_sf"/>
</dbReference>
<evidence type="ECO:0000256" key="5">
    <source>
        <dbReference type="ARBA" id="ARBA00022679"/>
    </source>
</evidence>
<evidence type="ECO:0000256" key="7">
    <source>
        <dbReference type="SAM" id="Phobius"/>
    </source>
</evidence>
<dbReference type="Pfam" id="PF00672">
    <property type="entry name" value="HAMP"/>
    <property type="match status" value="1"/>
</dbReference>
<evidence type="ECO:0000256" key="2">
    <source>
        <dbReference type="ARBA" id="ARBA00004370"/>
    </source>
</evidence>
<dbReference type="InterPro" id="IPR003594">
    <property type="entry name" value="HATPase_dom"/>
</dbReference>
<dbReference type="GO" id="GO:0016020">
    <property type="term" value="C:membrane"/>
    <property type="evidence" value="ECO:0007669"/>
    <property type="project" value="UniProtKB-SubCell"/>
</dbReference>
<dbReference type="SUPFAM" id="SSF55874">
    <property type="entry name" value="ATPase domain of HSP90 chaperone/DNA topoisomerase II/histidine kinase"/>
    <property type="match status" value="1"/>
</dbReference>
<dbReference type="SMART" id="SM00387">
    <property type="entry name" value="HATPase_c"/>
    <property type="match status" value="1"/>
</dbReference>
<keyword evidence="5 10" id="KW-0808">Transferase</keyword>
<dbReference type="SMART" id="SM00304">
    <property type="entry name" value="HAMP"/>
    <property type="match status" value="1"/>
</dbReference>
<accession>A0A6J4UVL5</accession>
<keyword evidence="6" id="KW-0418">Kinase</keyword>
<dbReference type="PROSITE" id="PS50109">
    <property type="entry name" value="HIS_KIN"/>
    <property type="match status" value="1"/>
</dbReference>
<dbReference type="Pfam" id="PF00512">
    <property type="entry name" value="HisKA"/>
    <property type="match status" value="1"/>
</dbReference>
<feature type="domain" description="Histidine kinase" evidence="8">
    <location>
        <begin position="335"/>
        <end position="553"/>
    </location>
</feature>
<dbReference type="EMBL" id="CADCWJ010000356">
    <property type="protein sequence ID" value="CAA9561205.1"/>
    <property type="molecule type" value="Genomic_DNA"/>
</dbReference>
<dbReference type="SMART" id="SM00388">
    <property type="entry name" value="HisKA"/>
    <property type="match status" value="1"/>
</dbReference>
<evidence type="ECO:0000313" key="10">
    <source>
        <dbReference type="EMBL" id="CAA9561205.1"/>
    </source>
</evidence>
<dbReference type="Gene3D" id="3.30.565.10">
    <property type="entry name" value="Histidine kinase-like ATPase, C-terminal domain"/>
    <property type="match status" value="1"/>
</dbReference>
<feature type="transmembrane region" description="Helical" evidence="7">
    <location>
        <begin position="247"/>
        <end position="272"/>
    </location>
</feature>
<dbReference type="InterPro" id="IPR036890">
    <property type="entry name" value="HATPase_C_sf"/>
</dbReference>
<sequence>MKQAWAGNHPRAGSSGFARILYWILTPVRLFQTKTSVQLILSYLTVSLLTIALFFGAISLAVIWAPMSNLFNVEEISIDFVLGEQARSYVHWLDPDEIAPVLSGEATTGDLQRDLDARLHRIVAGEVPGFESRLSDDAAPRIAAVALADASGTIVASSDPGWIAAGQTISEFQRPAPREAAATTIALQGQLDPSWNAYYSMSVSMERTAAAYPIITSAGTMAGALILEGNPIGTVVGQSRIQSLRQLATSFLGSLWTLAIPALAISIPFGFWRARSISRRLARMADAADAMASGHLETRIRVRRRDEIGRLADRFNQMAAHIEATEQGRRAFMSNVSHELRTPVSIIQGTVERQLARRAELEPERRAALQLIQTEAMVLTRLVSDLTTLTRVDEQNLRLERHALDIAAIASDTVNGIRDLAWNQSKVSVESLIPPDLPPVFADETRIRQVLSNLLYNSLRHTPAGGLIVLQARLLGDAVQISTSDTGQGIARDALPNVFDRYFQAERGNRHAGGSGLGLSIVKQLVEAHGGTISVESEIGQGTTFRFTLPRADLKPAG</sequence>
<dbReference type="CDD" id="cd00082">
    <property type="entry name" value="HisKA"/>
    <property type="match status" value="1"/>
</dbReference>
<keyword evidence="7" id="KW-1133">Transmembrane helix</keyword>
<dbReference type="PANTHER" id="PTHR43547">
    <property type="entry name" value="TWO-COMPONENT HISTIDINE KINASE"/>
    <property type="match status" value="1"/>
</dbReference>
<evidence type="ECO:0000259" key="8">
    <source>
        <dbReference type="PROSITE" id="PS50109"/>
    </source>
</evidence>
<feature type="transmembrane region" description="Helical" evidence="7">
    <location>
        <begin position="40"/>
        <end position="65"/>
    </location>
</feature>
<dbReference type="SUPFAM" id="SSF47384">
    <property type="entry name" value="Homodimeric domain of signal transducing histidine kinase"/>
    <property type="match status" value="1"/>
</dbReference>
<feature type="domain" description="HAMP" evidence="9">
    <location>
        <begin position="275"/>
        <end position="327"/>
    </location>
</feature>
<evidence type="ECO:0000259" key="9">
    <source>
        <dbReference type="PROSITE" id="PS50885"/>
    </source>
</evidence>
<keyword evidence="7" id="KW-0472">Membrane</keyword>
<dbReference type="FunFam" id="3.30.565.10:FF:000006">
    <property type="entry name" value="Sensor histidine kinase WalK"/>
    <property type="match status" value="1"/>
</dbReference>
<dbReference type="Gene3D" id="1.10.287.130">
    <property type="match status" value="1"/>
</dbReference>
<comment type="catalytic activity">
    <reaction evidence="1">
        <text>ATP + protein L-histidine = ADP + protein N-phospho-L-histidine.</text>
        <dbReference type="EC" id="2.7.13.3"/>
    </reaction>
</comment>